<dbReference type="InterPro" id="IPR007401">
    <property type="entry name" value="DUF454"/>
</dbReference>
<evidence type="ECO:0000313" key="2">
    <source>
        <dbReference type="EMBL" id="MDQ0274273.1"/>
    </source>
</evidence>
<feature type="transmembrane region" description="Helical" evidence="1">
    <location>
        <begin position="6"/>
        <end position="39"/>
    </location>
</feature>
<keyword evidence="1" id="KW-0472">Membrane</keyword>
<evidence type="ECO:0000256" key="1">
    <source>
        <dbReference type="SAM" id="Phobius"/>
    </source>
</evidence>
<dbReference type="EMBL" id="JAUSTN010000001">
    <property type="protein sequence ID" value="MDQ0274273.1"/>
    <property type="molecule type" value="Genomic_DNA"/>
</dbReference>
<name>A0ABU0ASM1_9FIRM</name>
<protein>
    <submittedName>
        <fullName evidence="2">Uncharacterized membrane protein YbaN (DUF454 family)</fullName>
    </submittedName>
</protein>
<dbReference type="PANTHER" id="PTHR35813:SF1">
    <property type="entry name" value="INNER MEMBRANE PROTEIN YBAN"/>
    <property type="match status" value="1"/>
</dbReference>
<dbReference type="PIRSF" id="PIRSF016789">
    <property type="entry name" value="DUF454"/>
    <property type="match status" value="1"/>
</dbReference>
<gene>
    <name evidence="2" type="ORF">J2S72_000269</name>
</gene>
<comment type="caution">
    <text evidence="2">The sequence shown here is derived from an EMBL/GenBank/DDBJ whole genome shotgun (WGS) entry which is preliminary data.</text>
</comment>
<sequence>MKYIFIILGFIFLGIGIVGIYLPLLPATPFLLLATACFARGSKKFEKWFKNTKIYKNNLEPIKNKEGLSLKKKIKILATITLFIGISFYLVKNSHGRICLIMVLLFHYIYFFTKVKTVKEMKDAK</sequence>
<organism evidence="2 3">
    <name type="scientific">Peptoniphilus koenoeneniae</name>
    <dbReference type="NCBI Taxonomy" id="507751"/>
    <lineage>
        <taxon>Bacteria</taxon>
        <taxon>Bacillati</taxon>
        <taxon>Bacillota</taxon>
        <taxon>Tissierellia</taxon>
        <taxon>Tissierellales</taxon>
        <taxon>Peptoniphilaceae</taxon>
        <taxon>Peptoniphilus</taxon>
    </lineage>
</organism>
<keyword evidence="1" id="KW-1133">Transmembrane helix</keyword>
<reference evidence="2 3" key="1">
    <citation type="submission" date="2023-07" db="EMBL/GenBank/DDBJ databases">
        <title>Genomic Encyclopedia of Type Strains, Phase IV (KMG-IV): sequencing the most valuable type-strain genomes for metagenomic binning, comparative biology and taxonomic classification.</title>
        <authorList>
            <person name="Goeker M."/>
        </authorList>
    </citation>
    <scope>NUCLEOTIDE SEQUENCE [LARGE SCALE GENOMIC DNA]</scope>
    <source>
        <strain evidence="2 3">DSM 22616</strain>
    </source>
</reference>
<feature type="transmembrane region" description="Helical" evidence="1">
    <location>
        <begin position="97"/>
        <end position="113"/>
    </location>
</feature>
<dbReference type="PANTHER" id="PTHR35813">
    <property type="entry name" value="INNER MEMBRANE PROTEIN YBAN"/>
    <property type="match status" value="1"/>
</dbReference>
<feature type="transmembrane region" description="Helical" evidence="1">
    <location>
        <begin position="74"/>
        <end position="91"/>
    </location>
</feature>
<proteinExistence type="predicted"/>
<dbReference type="RefSeq" id="WP_023055717.1">
    <property type="nucleotide sequence ID" value="NZ_JAUSTN010000001.1"/>
</dbReference>
<keyword evidence="1" id="KW-0812">Transmembrane</keyword>
<dbReference type="Proteomes" id="UP001236559">
    <property type="component" value="Unassembled WGS sequence"/>
</dbReference>
<dbReference type="Pfam" id="PF04304">
    <property type="entry name" value="DUF454"/>
    <property type="match status" value="1"/>
</dbReference>
<evidence type="ECO:0000313" key="3">
    <source>
        <dbReference type="Proteomes" id="UP001236559"/>
    </source>
</evidence>
<keyword evidence="3" id="KW-1185">Reference proteome</keyword>
<accession>A0ABU0ASM1</accession>